<gene>
    <name evidence="1" type="ORF">SCARUB_02714</name>
</gene>
<name>A0A1E3X952_9BACT</name>
<organism evidence="1 2">
    <name type="scientific">Candidatus Scalindua rubra</name>
    <dbReference type="NCBI Taxonomy" id="1872076"/>
    <lineage>
        <taxon>Bacteria</taxon>
        <taxon>Pseudomonadati</taxon>
        <taxon>Planctomycetota</taxon>
        <taxon>Candidatus Brocadiia</taxon>
        <taxon>Candidatus Brocadiales</taxon>
        <taxon>Candidatus Scalinduaceae</taxon>
        <taxon>Candidatus Scalindua</taxon>
    </lineage>
</organism>
<protein>
    <recommendedName>
        <fullName evidence="3">PilZ domain protein</fullName>
    </recommendedName>
</protein>
<evidence type="ECO:0008006" key="3">
    <source>
        <dbReference type="Google" id="ProtNLM"/>
    </source>
</evidence>
<evidence type="ECO:0000313" key="1">
    <source>
        <dbReference type="EMBL" id="ODS32153.1"/>
    </source>
</evidence>
<reference evidence="1 2" key="1">
    <citation type="submission" date="2016-07" db="EMBL/GenBank/DDBJ databases">
        <title>Draft genome of Scalindua rubra, obtained from a brine-seawater interface in the Red Sea, sheds light on salt adaptation in anammox bacteria.</title>
        <authorList>
            <person name="Speth D.R."/>
            <person name="Lagkouvardos I."/>
            <person name="Wang Y."/>
            <person name="Qian P.-Y."/>
            <person name="Dutilh B.E."/>
            <person name="Jetten M.S."/>
        </authorList>
    </citation>
    <scope>NUCLEOTIDE SEQUENCE [LARGE SCALE GENOMIC DNA]</scope>
    <source>
        <strain evidence="1">BSI-1</strain>
    </source>
</reference>
<dbReference type="EMBL" id="MAYW01000075">
    <property type="protein sequence ID" value="ODS32153.1"/>
    <property type="molecule type" value="Genomic_DNA"/>
</dbReference>
<evidence type="ECO:0000313" key="2">
    <source>
        <dbReference type="Proteomes" id="UP000094056"/>
    </source>
</evidence>
<dbReference type="Proteomes" id="UP000094056">
    <property type="component" value="Unassembled WGS sequence"/>
</dbReference>
<accession>A0A1E3X952</accession>
<dbReference type="AlphaFoldDB" id="A0A1E3X952"/>
<comment type="caution">
    <text evidence="1">The sequence shown here is derived from an EMBL/GenBank/DDBJ whole genome shotgun (WGS) entry which is preliminary data.</text>
</comment>
<sequence length="115" mass="12608">MQDDKKGDERRIDERLDLSLEIALPSSNGKTINVSASGVFFEVTTDDIDSFSPGKTIPIEISTTTKISDLSERKIKLKGNGTIIRSKELGVTDHGIKLAVALKFKKSLDTVINVF</sequence>
<proteinExistence type="predicted"/>